<organism evidence="3 4">
    <name type="scientific">Diatrype stigma</name>
    <dbReference type="NCBI Taxonomy" id="117547"/>
    <lineage>
        <taxon>Eukaryota</taxon>
        <taxon>Fungi</taxon>
        <taxon>Dikarya</taxon>
        <taxon>Ascomycota</taxon>
        <taxon>Pezizomycotina</taxon>
        <taxon>Sordariomycetes</taxon>
        <taxon>Xylariomycetidae</taxon>
        <taxon>Xylariales</taxon>
        <taxon>Diatrypaceae</taxon>
        <taxon>Diatrype</taxon>
    </lineage>
</organism>
<dbReference type="AlphaFoldDB" id="A0AAN9UWG6"/>
<name>A0AAN9UWG6_9PEZI</name>
<dbReference type="PANTHER" id="PTHR12461:SF105">
    <property type="entry name" value="HYPOXIA-INDUCIBLE FACTOR 1-ALPHA INHIBITOR"/>
    <property type="match status" value="1"/>
</dbReference>
<gene>
    <name evidence="3" type="ORF">SLS62_003354</name>
</gene>
<feature type="region of interest" description="Disordered" evidence="1">
    <location>
        <begin position="248"/>
        <end position="275"/>
    </location>
</feature>
<evidence type="ECO:0000259" key="2">
    <source>
        <dbReference type="PROSITE" id="PS51184"/>
    </source>
</evidence>
<keyword evidence="4" id="KW-1185">Reference proteome</keyword>
<dbReference type="PANTHER" id="PTHR12461">
    <property type="entry name" value="HYPOXIA-INDUCIBLE FACTOR 1 ALPHA INHIBITOR-RELATED"/>
    <property type="match status" value="1"/>
</dbReference>
<accession>A0AAN9UWG6</accession>
<dbReference type="Gene3D" id="2.60.120.650">
    <property type="entry name" value="Cupin"/>
    <property type="match status" value="1"/>
</dbReference>
<dbReference type="EMBL" id="JAKJXP020000019">
    <property type="protein sequence ID" value="KAK7754572.1"/>
    <property type="molecule type" value="Genomic_DNA"/>
</dbReference>
<dbReference type="Proteomes" id="UP001320420">
    <property type="component" value="Unassembled WGS sequence"/>
</dbReference>
<feature type="region of interest" description="Disordered" evidence="1">
    <location>
        <begin position="1"/>
        <end position="63"/>
    </location>
</feature>
<dbReference type="InterPro" id="IPR003347">
    <property type="entry name" value="JmjC_dom"/>
</dbReference>
<dbReference type="Pfam" id="PF13621">
    <property type="entry name" value="Cupin_8"/>
    <property type="match status" value="1"/>
</dbReference>
<feature type="compositionally biased region" description="Basic and acidic residues" evidence="1">
    <location>
        <begin position="248"/>
        <end position="270"/>
    </location>
</feature>
<evidence type="ECO:0000313" key="4">
    <source>
        <dbReference type="Proteomes" id="UP001320420"/>
    </source>
</evidence>
<feature type="domain" description="JmjC" evidence="2">
    <location>
        <begin position="223"/>
        <end position="419"/>
    </location>
</feature>
<feature type="compositionally biased region" description="Polar residues" evidence="1">
    <location>
        <begin position="1"/>
        <end position="11"/>
    </location>
</feature>
<feature type="compositionally biased region" description="Low complexity" evidence="1">
    <location>
        <begin position="187"/>
        <end position="198"/>
    </location>
</feature>
<reference evidence="3 4" key="1">
    <citation type="submission" date="2024-02" db="EMBL/GenBank/DDBJ databases">
        <title>De novo assembly and annotation of 12 fungi associated with fruit tree decline syndrome in Ontario, Canada.</title>
        <authorList>
            <person name="Sulman M."/>
            <person name="Ellouze W."/>
            <person name="Ilyukhin E."/>
        </authorList>
    </citation>
    <scope>NUCLEOTIDE SEQUENCE [LARGE SCALE GENOMIC DNA]</scope>
    <source>
        <strain evidence="3 4">M11/M66-122</strain>
    </source>
</reference>
<sequence length="419" mass="46313">MDAPETDQQVMARSGTFVLRRPASSDSGGSGREYDGGSRGSETPKGQEEAEAQTSNHRRIPEVRTTQGAVNLFIFRLETFDPELPLVMRDSHELPAMTRWFEPRGLHGDHTLSPRLTRYSQTIFPYELTDPAASASAIPGQYPSLGGILTEFRSWLIAHSNERYLPLMSLIAALADPSTLHEDDDPSSYSADHSGSSSTPQKQEFRQFYAPLGLLARACEFNATRPRQYPHTRLQRLYIAQCPVDHLPKSRSKDGGKDGNGDGDLAKEDLPTPGLVHGAGRGDIYGSSVWLGLEPTCTPLHRDPNPNLFCQLLGEKHVRILPPARGQALYERVRAEVGMRGDANSRLRGAEMMGGVEREALERAVWGEGEDAVVEEGQADMQQAVLRPGDTMFIPKGWWHSVRSNGAGVLNASVNWWFR</sequence>
<evidence type="ECO:0000313" key="3">
    <source>
        <dbReference type="EMBL" id="KAK7754572.1"/>
    </source>
</evidence>
<proteinExistence type="predicted"/>
<dbReference type="PROSITE" id="PS51184">
    <property type="entry name" value="JMJC"/>
    <property type="match status" value="1"/>
</dbReference>
<evidence type="ECO:0000256" key="1">
    <source>
        <dbReference type="SAM" id="MobiDB-lite"/>
    </source>
</evidence>
<dbReference type="InterPro" id="IPR041667">
    <property type="entry name" value="Cupin_8"/>
</dbReference>
<protein>
    <recommendedName>
        <fullName evidence="2">JmjC domain-containing protein</fullName>
    </recommendedName>
</protein>
<feature type="region of interest" description="Disordered" evidence="1">
    <location>
        <begin position="181"/>
        <end position="202"/>
    </location>
</feature>
<dbReference type="SUPFAM" id="SSF51197">
    <property type="entry name" value="Clavaminate synthase-like"/>
    <property type="match status" value="1"/>
</dbReference>
<comment type="caution">
    <text evidence="3">The sequence shown here is derived from an EMBL/GenBank/DDBJ whole genome shotgun (WGS) entry which is preliminary data.</text>
</comment>